<evidence type="ECO:0000313" key="3">
    <source>
        <dbReference type="EMBL" id="KAK0750173.1"/>
    </source>
</evidence>
<organism evidence="3 4">
    <name type="scientific">Schizothecium vesticola</name>
    <dbReference type="NCBI Taxonomy" id="314040"/>
    <lineage>
        <taxon>Eukaryota</taxon>
        <taxon>Fungi</taxon>
        <taxon>Dikarya</taxon>
        <taxon>Ascomycota</taxon>
        <taxon>Pezizomycotina</taxon>
        <taxon>Sordariomycetes</taxon>
        <taxon>Sordariomycetidae</taxon>
        <taxon>Sordariales</taxon>
        <taxon>Schizotheciaceae</taxon>
        <taxon>Schizothecium</taxon>
    </lineage>
</organism>
<evidence type="ECO:0000313" key="4">
    <source>
        <dbReference type="Proteomes" id="UP001172155"/>
    </source>
</evidence>
<proteinExistence type="predicted"/>
<feature type="region of interest" description="Disordered" evidence="1">
    <location>
        <begin position="134"/>
        <end position="155"/>
    </location>
</feature>
<name>A0AA40F2Y0_9PEZI</name>
<feature type="transmembrane region" description="Helical" evidence="2">
    <location>
        <begin position="102"/>
        <end position="127"/>
    </location>
</feature>
<keyword evidence="2" id="KW-0472">Membrane</keyword>
<comment type="caution">
    <text evidence="3">The sequence shown here is derived from an EMBL/GenBank/DDBJ whole genome shotgun (WGS) entry which is preliminary data.</text>
</comment>
<evidence type="ECO:0000256" key="2">
    <source>
        <dbReference type="SAM" id="Phobius"/>
    </source>
</evidence>
<accession>A0AA40F2Y0</accession>
<dbReference type="EMBL" id="JAUKUD010000003">
    <property type="protein sequence ID" value="KAK0750173.1"/>
    <property type="molecule type" value="Genomic_DNA"/>
</dbReference>
<keyword evidence="2" id="KW-0812">Transmembrane</keyword>
<sequence length="248" mass="26660">MLTRLDRLMACASPRYDWESTLPCTRVLRGLDQTTSVTYLDPKNGRPTMIEPWTPLWYYGLGIQIRLQAADPDPDPRPAPTETGSGPSNSPGGGSQGLSAGAAAGIAIGVVLLLLLVIGGAIGACLLKRRARKRQQAQVSPPPTSSAPYETDGQGLPASAVYKTEIAGHQRPAELYPLHHEAAYGSQVHLASQELEQPTKIYEAVNVPYAWPPPPQPQAYEMSPQAGSWTPPPPVYEMSSLSRRTRGG</sequence>
<feature type="region of interest" description="Disordered" evidence="1">
    <location>
        <begin position="69"/>
        <end position="98"/>
    </location>
</feature>
<feature type="region of interest" description="Disordered" evidence="1">
    <location>
        <begin position="214"/>
        <end position="248"/>
    </location>
</feature>
<dbReference type="Proteomes" id="UP001172155">
    <property type="component" value="Unassembled WGS sequence"/>
</dbReference>
<keyword evidence="4" id="KW-1185">Reference proteome</keyword>
<protein>
    <submittedName>
        <fullName evidence="3">Uncharacterized protein</fullName>
    </submittedName>
</protein>
<dbReference type="AlphaFoldDB" id="A0AA40F2Y0"/>
<reference evidence="3" key="1">
    <citation type="submission" date="2023-06" db="EMBL/GenBank/DDBJ databases">
        <title>Genome-scale phylogeny and comparative genomics of the fungal order Sordariales.</title>
        <authorList>
            <consortium name="Lawrence Berkeley National Laboratory"/>
            <person name="Hensen N."/>
            <person name="Bonometti L."/>
            <person name="Westerberg I."/>
            <person name="Brannstrom I.O."/>
            <person name="Guillou S."/>
            <person name="Cros-Aarteil S."/>
            <person name="Calhoun S."/>
            <person name="Haridas S."/>
            <person name="Kuo A."/>
            <person name="Mondo S."/>
            <person name="Pangilinan J."/>
            <person name="Riley R."/>
            <person name="LaButti K."/>
            <person name="Andreopoulos B."/>
            <person name="Lipzen A."/>
            <person name="Chen C."/>
            <person name="Yanf M."/>
            <person name="Daum C."/>
            <person name="Ng V."/>
            <person name="Clum A."/>
            <person name="Steindorff A."/>
            <person name="Ohm R."/>
            <person name="Martin F."/>
            <person name="Silar P."/>
            <person name="Natvig D."/>
            <person name="Lalanne C."/>
            <person name="Gautier V."/>
            <person name="Ament-velasquez S.L."/>
            <person name="Kruys A."/>
            <person name="Hutchinson M.I."/>
            <person name="Powell A.J."/>
            <person name="Barry K."/>
            <person name="Miller A.N."/>
            <person name="Grigoriev I.V."/>
            <person name="Debuchy R."/>
            <person name="Gladieux P."/>
            <person name="Thoren M.H."/>
            <person name="Johannesson H."/>
        </authorList>
    </citation>
    <scope>NUCLEOTIDE SEQUENCE</scope>
    <source>
        <strain evidence="3">SMH3187-1</strain>
    </source>
</reference>
<evidence type="ECO:0000256" key="1">
    <source>
        <dbReference type="SAM" id="MobiDB-lite"/>
    </source>
</evidence>
<keyword evidence="2" id="KW-1133">Transmembrane helix</keyword>
<gene>
    <name evidence="3" type="ORF">B0T18DRAFT_123119</name>
</gene>